<dbReference type="InterPro" id="IPR055344">
    <property type="entry name" value="SecD_SecF_C_bact"/>
</dbReference>
<dbReference type="PANTHER" id="PTHR30081">
    <property type="entry name" value="PROTEIN-EXPORT MEMBRANE PROTEIN SEC"/>
    <property type="match status" value="1"/>
</dbReference>
<feature type="domain" description="SecDF P1 head subdomain" evidence="12">
    <location>
        <begin position="249"/>
        <end position="351"/>
    </location>
</feature>
<keyword evidence="5 9" id="KW-0653">Protein transport</keyword>
<evidence type="ECO:0000256" key="7">
    <source>
        <dbReference type="ARBA" id="ARBA00023010"/>
    </source>
</evidence>
<evidence type="ECO:0000259" key="12">
    <source>
        <dbReference type="Pfam" id="PF22599"/>
    </source>
</evidence>
<dbReference type="Pfam" id="PF22599">
    <property type="entry name" value="SecDF_P1_head"/>
    <property type="match status" value="1"/>
</dbReference>
<dbReference type="AlphaFoldDB" id="A0A8J6XXB7"/>
<evidence type="ECO:0000256" key="9">
    <source>
        <dbReference type="HAMAP-Rule" id="MF_01463"/>
    </source>
</evidence>
<dbReference type="Gene3D" id="3.30.70.3220">
    <property type="match status" value="1"/>
</dbReference>
<keyword evidence="6 9" id="KW-1133">Transmembrane helix</keyword>
<evidence type="ECO:0000259" key="10">
    <source>
        <dbReference type="Pfam" id="PF02355"/>
    </source>
</evidence>
<dbReference type="SUPFAM" id="SSF82866">
    <property type="entry name" value="Multidrug efflux transporter AcrB transmembrane domain"/>
    <property type="match status" value="1"/>
</dbReference>
<feature type="transmembrane region" description="Helical" evidence="9">
    <location>
        <begin position="497"/>
        <end position="517"/>
    </location>
</feature>
<dbReference type="Gene3D" id="1.20.1640.10">
    <property type="entry name" value="Multidrug efflux transporter AcrB transmembrane domain"/>
    <property type="match status" value="1"/>
</dbReference>
<dbReference type="Gene3D" id="3.30.70.3400">
    <property type="match status" value="1"/>
</dbReference>
<keyword evidence="3 9" id="KW-1003">Cell membrane</keyword>
<feature type="transmembrane region" description="Helical" evidence="9">
    <location>
        <begin position="400"/>
        <end position="420"/>
    </location>
</feature>
<evidence type="ECO:0000313" key="13">
    <source>
        <dbReference type="EMBL" id="MBD3868346.1"/>
    </source>
</evidence>
<dbReference type="GO" id="GO:0006605">
    <property type="term" value="P:protein targeting"/>
    <property type="evidence" value="ECO:0007669"/>
    <property type="project" value="UniProtKB-UniRule"/>
</dbReference>
<dbReference type="Pfam" id="PF21760">
    <property type="entry name" value="SecD_1st"/>
    <property type="match status" value="1"/>
</dbReference>
<dbReference type="InterPro" id="IPR005791">
    <property type="entry name" value="SecD"/>
</dbReference>
<evidence type="ECO:0000256" key="6">
    <source>
        <dbReference type="ARBA" id="ARBA00022989"/>
    </source>
</evidence>
<accession>A0A8J6XXB7</accession>
<dbReference type="InterPro" id="IPR022813">
    <property type="entry name" value="SecD/SecF_arch_bac"/>
</dbReference>
<evidence type="ECO:0000256" key="1">
    <source>
        <dbReference type="ARBA" id="ARBA00004651"/>
    </source>
</evidence>
<evidence type="ECO:0000256" key="2">
    <source>
        <dbReference type="ARBA" id="ARBA00022448"/>
    </source>
</evidence>
<keyword evidence="8 9" id="KW-0472">Membrane</keyword>
<gene>
    <name evidence="9 13" type="primary">secD</name>
    <name evidence="13" type="ORF">IFK94_09490</name>
</gene>
<comment type="subunit">
    <text evidence="9">Forms a complex with SecF. Part of the essential Sec protein translocation apparatus which comprises SecA, SecYEG and auxiliary proteins SecDF. Other proteins may also be involved.</text>
</comment>
<organism evidence="13 14">
    <name type="scientific">Candidatus Polarisedimenticola svalbardensis</name>
    <dbReference type="NCBI Taxonomy" id="2886004"/>
    <lineage>
        <taxon>Bacteria</taxon>
        <taxon>Pseudomonadati</taxon>
        <taxon>Acidobacteriota</taxon>
        <taxon>Candidatus Polarisedimenticolia</taxon>
        <taxon>Candidatus Polarisedimenticolales</taxon>
        <taxon>Candidatus Polarisedimenticolaceae</taxon>
        <taxon>Candidatus Polarisedimenticola</taxon>
    </lineage>
</organism>
<comment type="caution">
    <text evidence="13">The sequence shown here is derived from an EMBL/GenBank/DDBJ whole genome shotgun (WGS) entry which is preliminary data.</text>
</comment>
<proteinExistence type="inferred from homology"/>
<evidence type="ECO:0000256" key="3">
    <source>
        <dbReference type="ARBA" id="ARBA00022475"/>
    </source>
</evidence>
<dbReference type="InterPro" id="IPR048631">
    <property type="entry name" value="SecD_1st"/>
</dbReference>
<dbReference type="InterPro" id="IPR001036">
    <property type="entry name" value="Acrflvin-R"/>
</dbReference>
<dbReference type="InterPro" id="IPR048634">
    <property type="entry name" value="SecD_SecF_C"/>
</dbReference>
<comment type="subcellular location">
    <subcellularLocation>
        <location evidence="1 9">Cell membrane</location>
        <topology evidence="1 9">Multi-pass membrane protein</topology>
    </subcellularLocation>
</comment>
<dbReference type="EMBL" id="JACXWD010000028">
    <property type="protein sequence ID" value="MBD3868346.1"/>
    <property type="molecule type" value="Genomic_DNA"/>
</dbReference>
<dbReference type="GO" id="GO:0043952">
    <property type="term" value="P:protein transport by the Sec complex"/>
    <property type="evidence" value="ECO:0007669"/>
    <property type="project" value="UniProtKB-UniRule"/>
</dbReference>
<feature type="transmembrane region" description="Helical" evidence="9">
    <location>
        <begin position="373"/>
        <end position="393"/>
    </location>
</feature>
<feature type="transmembrane region" description="Helical" evidence="9">
    <location>
        <begin position="7"/>
        <end position="25"/>
    </location>
</feature>
<protein>
    <recommendedName>
        <fullName evidence="9">Protein translocase subunit SecD</fullName>
    </recommendedName>
</protein>
<name>A0A8J6XXB7_9BACT</name>
<keyword evidence="7 9" id="KW-0811">Translocation</keyword>
<feature type="transmembrane region" description="Helical" evidence="9">
    <location>
        <begin position="426"/>
        <end position="445"/>
    </location>
</feature>
<comment type="function">
    <text evidence="9">Part of the Sec protein translocase complex. Interacts with the SecYEG preprotein conducting channel. SecDF uses the proton motive force (PMF) to complete protein translocation after the ATP-dependent function of SecA.</text>
</comment>
<evidence type="ECO:0000256" key="8">
    <source>
        <dbReference type="ARBA" id="ARBA00023136"/>
    </source>
</evidence>
<keyword evidence="2 9" id="KW-0813">Transport</keyword>
<evidence type="ECO:0000313" key="14">
    <source>
        <dbReference type="Proteomes" id="UP000648239"/>
    </source>
</evidence>
<dbReference type="FunFam" id="1.20.1640.10:FF:000004">
    <property type="entry name" value="Protein translocase subunit SecD"/>
    <property type="match status" value="1"/>
</dbReference>
<dbReference type="GO" id="GO:0065002">
    <property type="term" value="P:intracellular protein transmembrane transport"/>
    <property type="evidence" value="ECO:0007669"/>
    <property type="project" value="UniProtKB-UniRule"/>
</dbReference>
<evidence type="ECO:0000256" key="4">
    <source>
        <dbReference type="ARBA" id="ARBA00022692"/>
    </source>
</evidence>
<dbReference type="GO" id="GO:0015450">
    <property type="term" value="F:protein-transporting ATPase activity"/>
    <property type="evidence" value="ECO:0007669"/>
    <property type="project" value="InterPro"/>
</dbReference>
<dbReference type="PANTHER" id="PTHR30081:SF1">
    <property type="entry name" value="PROTEIN TRANSLOCASE SUBUNIT SECD"/>
    <property type="match status" value="1"/>
</dbReference>
<dbReference type="GO" id="GO:0005886">
    <property type="term" value="C:plasma membrane"/>
    <property type="evidence" value="ECO:0007669"/>
    <property type="project" value="UniProtKB-SubCell"/>
</dbReference>
<evidence type="ECO:0000256" key="5">
    <source>
        <dbReference type="ARBA" id="ARBA00022927"/>
    </source>
</evidence>
<dbReference type="Pfam" id="PF02355">
    <property type="entry name" value="SecD_SecF_C"/>
    <property type="match status" value="1"/>
</dbReference>
<feature type="transmembrane region" description="Helical" evidence="9">
    <location>
        <begin position="466"/>
        <end position="491"/>
    </location>
</feature>
<keyword evidence="4 9" id="KW-0812">Transmembrane</keyword>
<dbReference type="InterPro" id="IPR022646">
    <property type="entry name" value="SecD/SecF_CS"/>
</dbReference>
<dbReference type="PRINTS" id="PR00702">
    <property type="entry name" value="ACRIFLAVINRP"/>
</dbReference>
<evidence type="ECO:0000259" key="11">
    <source>
        <dbReference type="Pfam" id="PF21760"/>
    </source>
</evidence>
<sequence length="536" mass="57805">MSGSKLPLKFAIIAAVIVLAAWYVYPPGENINLGLDLRGGAHILMQVDTDSALNYEMELTQSRIGQALKDEGITYDAIVPKGTSGLELRGADPTREEDIRELLQDYVGGWDLSNLGNASYSMVMPTSVRNYITTAAIETTLSTLRNRVDGLGVREPIIQKQGLQGDRILIQLPGVEDISQVKDILQDPAVLEWKEVTYPPGTVDTGTWLAPQSMEGLLAVFGGTLPADTEVFEQVILSEDGTVTTRLFWPLKRVSVVVGNDLKNARRGNDQWGDANISFELSQDAGRRFGVATKENVGRKMAIVLGGTRSKEVISAPVIRSQIFDQGVIEGGFSIQDAENLALKLRSGSLPTQVDIIEERTVGPSLGLDSIKAGVMAALIGFIGVLIFMVIYYRFSGINAVVALTLNLLLVLGMMAAIGATLTLPGIAGLVLVVGMAVDSNVLIFERIREELRLGKTVRSAVDQGFGRAFLTIIDCNITTLVAAFFLFSYGTGPVKGFAVTLTIGLAASLFTAVFVSRQLFELVLGRGHRVEKLSI</sequence>
<dbReference type="NCBIfam" id="TIGR01129">
    <property type="entry name" value="secD"/>
    <property type="match status" value="1"/>
</dbReference>
<feature type="domain" description="Protein export membrane protein SecD/SecF C-terminal" evidence="10">
    <location>
        <begin position="353"/>
        <end position="522"/>
    </location>
</feature>
<dbReference type="Gene3D" id="3.30.1360.200">
    <property type="match status" value="1"/>
</dbReference>
<dbReference type="InterPro" id="IPR054384">
    <property type="entry name" value="SecDF_P1_head"/>
</dbReference>
<dbReference type="Proteomes" id="UP000648239">
    <property type="component" value="Unassembled WGS sequence"/>
</dbReference>
<dbReference type="HAMAP" id="MF_01463_B">
    <property type="entry name" value="SecD_B"/>
    <property type="match status" value="1"/>
</dbReference>
<reference evidence="13 14" key="1">
    <citation type="submission" date="2020-08" db="EMBL/GenBank/DDBJ databases">
        <title>Acidobacteriota in marine sediments use diverse sulfur dissimilation pathways.</title>
        <authorList>
            <person name="Wasmund K."/>
        </authorList>
    </citation>
    <scope>NUCLEOTIDE SEQUENCE [LARGE SCALE GENOMIC DNA]</scope>
    <source>
        <strain evidence="13">MAG AM4</strain>
    </source>
</reference>
<dbReference type="Pfam" id="PF07549">
    <property type="entry name" value="Sec_GG"/>
    <property type="match status" value="1"/>
</dbReference>
<dbReference type="NCBIfam" id="TIGR00916">
    <property type="entry name" value="2A0604s01"/>
    <property type="match status" value="1"/>
</dbReference>
<comment type="similarity">
    <text evidence="9">Belongs to the SecD/SecF family. SecD subfamily.</text>
</comment>
<feature type="domain" description="Protein translocase subunit SecDF P1" evidence="11">
    <location>
        <begin position="138"/>
        <end position="196"/>
    </location>
</feature>